<sequence length="289" mass="30512">MQAIANSQALLGRWSGGCGSGALGRRRAHGLCVRSRLDGTPRDSGDGWVVENAETVRSVPLFVGGGSLAAILLNRAFSGISSIADASSNKVHVAFMKDVNSAQSRADVLALALSATVVLTGLVWKSIDSKPQSPVALNGVECLRIASFLQADVVRELIWSWDSLEKATTATTMVVLYRNSCILQAGLAAESRDQGVPEIVDVDGVLKGSLYKAVKDSKKQNYLANLALYPGRFELSFLPSNTQAAILQPLGDDGILILGSNTLRGFGPNDQGWIVALGEKLDSALADAM</sequence>
<evidence type="ECO:0000313" key="1">
    <source>
        <dbReference type="EMBL" id="OAE18973.1"/>
    </source>
</evidence>
<organism evidence="1 2">
    <name type="scientific">Marchantia polymorpha subsp. ruderalis</name>
    <dbReference type="NCBI Taxonomy" id="1480154"/>
    <lineage>
        <taxon>Eukaryota</taxon>
        <taxon>Viridiplantae</taxon>
        <taxon>Streptophyta</taxon>
        <taxon>Embryophyta</taxon>
        <taxon>Marchantiophyta</taxon>
        <taxon>Marchantiopsida</taxon>
        <taxon>Marchantiidae</taxon>
        <taxon>Marchantiales</taxon>
        <taxon>Marchantiaceae</taxon>
        <taxon>Marchantia</taxon>
    </lineage>
</organism>
<dbReference type="EMBL" id="LVLJ01003965">
    <property type="protein sequence ID" value="OAE18973.1"/>
    <property type="molecule type" value="Genomic_DNA"/>
</dbReference>
<dbReference type="InterPro" id="IPR044705">
    <property type="entry name" value="CCB4"/>
</dbReference>
<comment type="caution">
    <text evidence="1">The sequence shown here is derived from an EMBL/GenBank/DDBJ whole genome shotgun (WGS) entry which is preliminary data.</text>
</comment>
<dbReference type="PANTHER" id="PTHR34943:SF2">
    <property type="entry name" value="PROTEIN COFACTOR ASSEMBLY OF COMPLEX C SUBUNIT B CCB4, CHLOROPLASTIC"/>
    <property type="match status" value="1"/>
</dbReference>
<dbReference type="Proteomes" id="UP000077202">
    <property type="component" value="Unassembled WGS sequence"/>
</dbReference>
<reference evidence="1" key="1">
    <citation type="submission" date="2016-03" db="EMBL/GenBank/DDBJ databases">
        <title>Mechanisms controlling the formation of the plant cell surface in tip-growing cells are functionally conserved among land plants.</title>
        <authorList>
            <person name="Honkanen S."/>
            <person name="Jones V.A."/>
            <person name="Morieri G."/>
            <person name="Champion C."/>
            <person name="Hetherington A.J."/>
            <person name="Kelly S."/>
            <person name="Saint-Marcoux D."/>
            <person name="Proust H."/>
            <person name="Prescott H."/>
            <person name="Dolan L."/>
        </authorList>
    </citation>
    <scope>NUCLEOTIDE SEQUENCE [LARGE SCALE GENOMIC DNA]</scope>
    <source>
        <tissue evidence="1">Whole gametophyte</tissue>
    </source>
</reference>
<proteinExistence type="predicted"/>
<dbReference type="GO" id="GO:0010190">
    <property type="term" value="P:cytochrome b6f complex assembly"/>
    <property type="evidence" value="ECO:0007669"/>
    <property type="project" value="TreeGrafter"/>
</dbReference>
<dbReference type="PANTHER" id="PTHR34943">
    <property type="match status" value="1"/>
</dbReference>
<dbReference type="Pfam" id="PF11152">
    <property type="entry name" value="CCB2_CCB4"/>
    <property type="match status" value="1"/>
</dbReference>
<evidence type="ECO:0000313" key="2">
    <source>
        <dbReference type="Proteomes" id="UP000077202"/>
    </source>
</evidence>
<dbReference type="GO" id="GO:0009507">
    <property type="term" value="C:chloroplast"/>
    <property type="evidence" value="ECO:0007669"/>
    <property type="project" value="TreeGrafter"/>
</dbReference>
<name>A0A176VEU8_MARPO</name>
<dbReference type="InterPro" id="IPR021325">
    <property type="entry name" value="CCB2/CCB4"/>
</dbReference>
<evidence type="ECO:0008006" key="3">
    <source>
        <dbReference type="Google" id="ProtNLM"/>
    </source>
</evidence>
<accession>A0A176VEU8</accession>
<gene>
    <name evidence="1" type="ORF">AXG93_461s1140</name>
</gene>
<dbReference type="AlphaFoldDB" id="A0A176VEU8"/>
<keyword evidence="2" id="KW-1185">Reference proteome</keyword>
<protein>
    <recommendedName>
        <fullName evidence="3">CCB4</fullName>
    </recommendedName>
</protein>